<dbReference type="PROSITE" id="PS50850">
    <property type="entry name" value="MFS"/>
    <property type="match status" value="1"/>
</dbReference>
<evidence type="ECO:0000259" key="8">
    <source>
        <dbReference type="PROSITE" id="PS50850"/>
    </source>
</evidence>
<feature type="transmembrane region" description="Helical" evidence="7">
    <location>
        <begin position="359"/>
        <end position="378"/>
    </location>
</feature>
<reference evidence="9 10" key="1">
    <citation type="submission" date="2022-03" db="EMBL/GenBank/DDBJ databases">
        <title>Mucilaginibacter sp. isolated from the gut of Protaetia brevitarsis seulensis larvae.</title>
        <authorList>
            <person name="Won M."/>
            <person name="Kim S.-J."/>
            <person name="Kwon S.-W."/>
        </authorList>
    </citation>
    <scope>NUCLEOTIDE SEQUENCE [LARGE SCALE GENOMIC DNA]</scope>
    <source>
        <strain evidence="9 10">CFWR-12</strain>
    </source>
</reference>
<evidence type="ECO:0000256" key="6">
    <source>
        <dbReference type="SAM" id="MobiDB-lite"/>
    </source>
</evidence>
<feature type="region of interest" description="Disordered" evidence="6">
    <location>
        <begin position="389"/>
        <end position="412"/>
    </location>
</feature>
<feature type="domain" description="Major facilitator superfamily (MFS) profile" evidence="8">
    <location>
        <begin position="1"/>
        <end position="382"/>
    </location>
</feature>
<feature type="transmembrane region" description="Helical" evidence="7">
    <location>
        <begin position="26"/>
        <end position="44"/>
    </location>
</feature>
<dbReference type="CDD" id="cd17324">
    <property type="entry name" value="MFS_NepI_like"/>
    <property type="match status" value="1"/>
</dbReference>
<dbReference type="InterPro" id="IPR011701">
    <property type="entry name" value="MFS"/>
</dbReference>
<dbReference type="PANTHER" id="PTHR43124">
    <property type="entry name" value="PURINE EFFLUX PUMP PBUE"/>
    <property type="match status" value="1"/>
</dbReference>
<dbReference type="SUPFAM" id="SSF103473">
    <property type="entry name" value="MFS general substrate transporter"/>
    <property type="match status" value="1"/>
</dbReference>
<feature type="transmembrane region" description="Helical" evidence="7">
    <location>
        <begin position="114"/>
        <end position="136"/>
    </location>
</feature>
<dbReference type="Proteomes" id="UP000832097">
    <property type="component" value="Chromosome"/>
</dbReference>
<dbReference type="InterPro" id="IPR020846">
    <property type="entry name" value="MFS_dom"/>
</dbReference>
<dbReference type="EMBL" id="CP094528">
    <property type="protein sequence ID" value="UOE42921.1"/>
    <property type="molecule type" value="Genomic_DNA"/>
</dbReference>
<evidence type="ECO:0000313" key="10">
    <source>
        <dbReference type="Proteomes" id="UP000832097"/>
    </source>
</evidence>
<feature type="transmembrane region" description="Helical" evidence="7">
    <location>
        <begin position="270"/>
        <end position="288"/>
    </location>
</feature>
<keyword evidence="4 7" id="KW-1133">Transmembrane helix</keyword>
<comment type="subcellular location">
    <subcellularLocation>
        <location evidence="1">Cell membrane</location>
        <topology evidence="1">Multi-pass membrane protein</topology>
    </subcellularLocation>
</comment>
<dbReference type="Pfam" id="PF07690">
    <property type="entry name" value="MFS_1"/>
    <property type="match status" value="1"/>
</dbReference>
<dbReference type="Gene3D" id="1.20.1250.20">
    <property type="entry name" value="MFS general substrate transporter like domains"/>
    <property type="match status" value="1"/>
</dbReference>
<evidence type="ECO:0000256" key="1">
    <source>
        <dbReference type="ARBA" id="ARBA00004651"/>
    </source>
</evidence>
<keyword evidence="5 7" id="KW-0472">Membrane</keyword>
<keyword evidence="3 7" id="KW-0812">Transmembrane</keyword>
<feature type="transmembrane region" description="Helical" evidence="7">
    <location>
        <begin position="242"/>
        <end position="261"/>
    </location>
</feature>
<keyword evidence="2" id="KW-1003">Cell membrane</keyword>
<dbReference type="InterPro" id="IPR036259">
    <property type="entry name" value="MFS_trans_sf"/>
</dbReference>
<dbReference type="PANTHER" id="PTHR43124:SF3">
    <property type="entry name" value="CHLORAMPHENICOL EFFLUX PUMP RV0191"/>
    <property type="match status" value="1"/>
</dbReference>
<feature type="transmembrane region" description="Helical" evidence="7">
    <location>
        <begin position="328"/>
        <end position="347"/>
    </location>
</feature>
<evidence type="ECO:0000313" key="9">
    <source>
        <dbReference type="EMBL" id="UOE42921.1"/>
    </source>
</evidence>
<feature type="transmembrane region" description="Helical" evidence="7">
    <location>
        <begin position="81"/>
        <end position="102"/>
    </location>
</feature>
<gene>
    <name evidence="9" type="ORF">MTO99_12060</name>
</gene>
<proteinExistence type="predicted"/>
<keyword evidence="10" id="KW-1185">Reference proteome</keyword>
<organism evidence="9 10">
    <name type="scientific">Agromyces larvae</name>
    <dbReference type="NCBI Taxonomy" id="2929802"/>
    <lineage>
        <taxon>Bacteria</taxon>
        <taxon>Bacillati</taxon>
        <taxon>Actinomycetota</taxon>
        <taxon>Actinomycetes</taxon>
        <taxon>Micrococcales</taxon>
        <taxon>Microbacteriaceae</taxon>
        <taxon>Agromyces</taxon>
    </lineage>
</organism>
<feature type="transmembrane region" description="Helical" evidence="7">
    <location>
        <begin position="294"/>
        <end position="316"/>
    </location>
</feature>
<evidence type="ECO:0000256" key="2">
    <source>
        <dbReference type="ARBA" id="ARBA00022475"/>
    </source>
</evidence>
<dbReference type="InterPro" id="IPR050189">
    <property type="entry name" value="MFS_Efflux_Transporters"/>
</dbReference>
<feature type="transmembrane region" description="Helical" evidence="7">
    <location>
        <begin position="142"/>
        <end position="164"/>
    </location>
</feature>
<accession>A0ABY4BUN3</accession>
<protein>
    <submittedName>
        <fullName evidence="9">MFS transporter</fullName>
    </submittedName>
</protein>
<evidence type="ECO:0000256" key="4">
    <source>
        <dbReference type="ARBA" id="ARBA00022989"/>
    </source>
</evidence>
<evidence type="ECO:0000256" key="3">
    <source>
        <dbReference type="ARBA" id="ARBA00022692"/>
    </source>
</evidence>
<feature type="compositionally biased region" description="Low complexity" evidence="6">
    <location>
        <begin position="389"/>
        <end position="404"/>
    </location>
</feature>
<name>A0ABY4BUN3_9MICO</name>
<sequence length="412" mass="40651">MVTAEMLPTAVLPWMSAGLEVTEPQIGLLVSIWAGVVVVGSLPLARLTRRFDRRAVIVWSLVALAGSTAATALVHTYPDVIAARLVGALAVGLLWATSNAHTADLVADRDLGRAVSVVLGGATLGTVLGTPVGAVVADAIGWRAAFGGLAVAASIAAVLVRFVVRQTPRVADVAERAATNGAVAVGGGTDASERGVRAAADAGRGIRPVVVVISLVALLLVGHYGAYTFVTRLVDVPGVPGGIGAMLFAFGVASAIGVVVAGRFADTRRALVRATFVTAAAIAALVLVGASTALAVIVVLVWGVASGAVPPLAQTLVLRLAGPSRRDLAGALIPVVFNLGIAIGAALSSAAVNGLGIEALPVLAAGVVVLAGSALAVAGRSGRWAGSTGSAGSAADRSAVSGSGQTAARVQG</sequence>
<evidence type="ECO:0000256" key="7">
    <source>
        <dbReference type="SAM" id="Phobius"/>
    </source>
</evidence>
<evidence type="ECO:0000256" key="5">
    <source>
        <dbReference type="ARBA" id="ARBA00023136"/>
    </source>
</evidence>
<feature type="transmembrane region" description="Helical" evidence="7">
    <location>
        <begin position="56"/>
        <end position="75"/>
    </location>
</feature>
<feature type="transmembrane region" description="Helical" evidence="7">
    <location>
        <begin position="209"/>
        <end position="230"/>
    </location>
</feature>